<accession>A0A316YPI1</accession>
<dbReference type="GO" id="GO:0006487">
    <property type="term" value="P:protein N-linked glycosylation"/>
    <property type="evidence" value="ECO:0007669"/>
    <property type="project" value="UniProtKB-UniRule"/>
</dbReference>
<evidence type="ECO:0000259" key="8">
    <source>
        <dbReference type="PROSITE" id="PS51747"/>
    </source>
</evidence>
<dbReference type="Gene3D" id="3.40.140.10">
    <property type="entry name" value="Cytidine Deaminase, domain 2"/>
    <property type="match status" value="1"/>
</dbReference>
<dbReference type="UniPathway" id="UPA00378"/>
<protein>
    <recommendedName>
        <fullName evidence="6">Dolichyldiphosphatase</fullName>
        <ecNumber evidence="6">3.6.1.43</ecNumber>
    </recommendedName>
</protein>
<dbReference type="AlphaFoldDB" id="A0A316YPI1"/>
<dbReference type="InterPro" id="IPR000326">
    <property type="entry name" value="PAP2/HPO"/>
</dbReference>
<evidence type="ECO:0000256" key="6">
    <source>
        <dbReference type="RuleBase" id="RU367078"/>
    </source>
</evidence>
<comment type="subcellular location">
    <subcellularLocation>
        <location evidence="6">Endoplasmic reticulum membrane</location>
        <topology evidence="6">Multi-pass membrane protein</topology>
    </subcellularLocation>
    <subcellularLocation>
        <location evidence="1">Membrane</location>
        <topology evidence="1">Multi-pass membrane protein</topology>
    </subcellularLocation>
</comment>
<dbReference type="Gene3D" id="1.20.144.10">
    <property type="entry name" value="Phosphatidic acid phosphatase type 2/haloperoxidase"/>
    <property type="match status" value="1"/>
</dbReference>
<reference evidence="9" key="1">
    <citation type="journal article" date="2018" name="Mol. Biol. Evol.">
        <title>Broad Genomic Sampling Reveals a Smut Pathogenic Ancestry of the Fungal Clade Ustilaginomycotina.</title>
        <authorList>
            <person name="Kijpornyongpan T."/>
            <person name="Mondo S.J."/>
            <person name="Barry K."/>
            <person name="Sandor L."/>
            <person name="Lee J."/>
            <person name="Lipzen A."/>
            <person name="Pangilinan J."/>
            <person name="LaButti K."/>
            <person name="Hainaut M."/>
            <person name="Henrissat B."/>
            <person name="Grigoriev I.V."/>
            <person name="Spatafora J.W."/>
            <person name="Aime M.C."/>
        </authorList>
    </citation>
    <scope>NUCLEOTIDE SEQUENCE [LARGE SCALE GENOMIC DNA]</scope>
    <source>
        <strain evidence="9">MCA 4198</strain>
    </source>
</reference>
<evidence type="ECO:0000256" key="2">
    <source>
        <dbReference type="ARBA" id="ARBA00022692"/>
    </source>
</evidence>
<dbReference type="Pfam" id="PF18785">
    <property type="entry name" value="Inv-AAD"/>
    <property type="match status" value="1"/>
</dbReference>
<dbReference type="PROSITE" id="PS51747">
    <property type="entry name" value="CYT_DCMP_DEAMINASES_2"/>
    <property type="match status" value="1"/>
</dbReference>
<evidence type="ECO:0000256" key="1">
    <source>
        <dbReference type="ARBA" id="ARBA00004141"/>
    </source>
</evidence>
<gene>
    <name evidence="9" type="ORF">FA10DRAFT_299820</name>
</gene>
<dbReference type="EMBL" id="KZ819635">
    <property type="protein sequence ID" value="PWN91189.1"/>
    <property type="molecule type" value="Genomic_DNA"/>
</dbReference>
<dbReference type="GO" id="GO:0005789">
    <property type="term" value="C:endoplasmic reticulum membrane"/>
    <property type="evidence" value="ECO:0007669"/>
    <property type="project" value="UniProtKB-SubCell"/>
</dbReference>
<comment type="similarity">
    <text evidence="6">Belongs to the dolichyldiphosphatase family.</text>
</comment>
<evidence type="ECO:0000256" key="3">
    <source>
        <dbReference type="ARBA" id="ARBA00022801"/>
    </source>
</evidence>
<dbReference type="CDD" id="cd03382">
    <property type="entry name" value="PAP2_dolichyldiphosphatase"/>
    <property type="match status" value="1"/>
</dbReference>
<keyword evidence="10" id="KW-1185">Reference proteome</keyword>
<keyword evidence="5 6" id="KW-0472">Membrane</keyword>
<dbReference type="GO" id="GO:0008610">
    <property type="term" value="P:lipid biosynthetic process"/>
    <property type="evidence" value="ECO:0007669"/>
    <property type="project" value="TreeGrafter"/>
</dbReference>
<dbReference type="GeneID" id="37046679"/>
<name>A0A316YPI1_9BASI</name>
<evidence type="ECO:0000313" key="9">
    <source>
        <dbReference type="EMBL" id="PWN91189.1"/>
    </source>
</evidence>
<comment type="pathway">
    <text evidence="6">Protein modification; protein glycosylation.</text>
</comment>
<dbReference type="Pfam" id="PF01569">
    <property type="entry name" value="PAP2"/>
    <property type="match status" value="1"/>
</dbReference>
<keyword evidence="4 6" id="KW-1133">Transmembrane helix</keyword>
<organism evidence="9 10">
    <name type="scientific">Acaromyces ingoldii</name>
    <dbReference type="NCBI Taxonomy" id="215250"/>
    <lineage>
        <taxon>Eukaryota</taxon>
        <taxon>Fungi</taxon>
        <taxon>Dikarya</taxon>
        <taxon>Basidiomycota</taxon>
        <taxon>Ustilaginomycotina</taxon>
        <taxon>Exobasidiomycetes</taxon>
        <taxon>Exobasidiales</taxon>
        <taxon>Cryptobasidiaceae</taxon>
        <taxon>Acaromyces</taxon>
    </lineage>
</organism>
<dbReference type="InterPro" id="IPR002125">
    <property type="entry name" value="CMP_dCMP_dom"/>
</dbReference>
<dbReference type="OrthoDB" id="302705at2759"/>
<dbReference type="InterPro" id="IPR039667">
    <property type="entry name" value="Dolichyldiphosphatase_PAP2"/>
</dbReference>
<dbReference type="STRING" id="215250.A0A316YPI1"/>
<feature type="transmembrane region" description="Helical" evidence="6">
    <location>
        <begin position="149"/>
        <end position="168"/>
    </location>
</feature>
<dbReference type="SUPFAM" id="SSF48317">
    <property type="entry name" value="Acid phosphatase/Vanadium-dependent haloperoxidase"/>
    <property type="match status" value="1"/>
</dbReference>
<evidence type="ECO:0000256" key="5">
    <source>
        <dbReference type="ARBA" id="ARBA00023136"/>
    </source>
</evidence>
<feature type="transmembrane region" description="Helical" evidence="6">
    <location>
        <begin position="38"/>
        <end position="63"/>
    </location>
</feature>
<dbReference type="InterPro" id="IPR036938">
    <property type="entry name" value="PAP2/HPO_sf"/>
</dbReference>
<dbReference type="PANTHER" id="PTHR11247">
    <property type="entry name" value="PALMITOYL-PROTEIN THIOESTERASE/DOLICHYLDIPHOSPHATASE 1"/>
    <property type="match status" value="1"/>
</dbReference>
<dbReference type="EC" id="3.6.1.43" evidence="6"/>
<comment type="catalytic activity">
    <reaction evidence="6">
        <text>a di-trans,poly-cis-dolichyl diphosphate + H2O = a di-trans,poly-cis-dolichyl phosphate + phosphate + H(+)</text>
        <dbReference type="Rhea" id="RHEA:14385"/>
        <dbReference type="Rhea" id="RHEA-COMP:19498"/>
        <dbReference type="Rhea" id="RHEA-COMP:19506"/>
        <dbReference type="ChEBI" id="CHEBI:15377"/>
        <dbReference type="ChEBI" id="CHEBI:15378"/>
        <dbReference type="ChEBI" id="CHEBI:43474"/>
        <dbReference type="ChEBI" id="CHEBI:57497"/>
        <dbReference type="ChEBI" id="CHEBI:57683"/>
        <dbReference type="EC" id="3.6.1.43"/>
    </reaction>
</comment>
<evidence type="ECO:0000256" key="7">
    <source>
        <dbReference type="SAM" id="MobiDB-lite"/>
    </source>
</evidence>
<evidence type="ECO:0000256" key="4">
    <source>
        <dbReference type="ARBA" id="ARBA00022989"/>
    </source>
</evidence>
<dbReference type="GO" id="GO:0006139">
    <property type="term" value="P:nucleobase-containing compound metabolic process"/>
    <property type="evidence" value="ECO:0007669"/>
    <property type="project" value="UniProtKB-ARBA"/>
</dbReference>
<feature type="transmembrane region" description="Helical" evidence="6">
    <location>
        <begin position="180"/>
        <end position="198"/>
    </location>
</feature>
<dbReference type="SMART" id="SM00014">
    <property type="entry name" value="acidPPc"/>
    <property type="match status" value="1"/>
</dbReference>
<keyword evidence="2 6" id="KW-0812">Transmembrane</keyword>
<dbReference type="InParanoid" id="A0A316YPI1"/>
<proteinExistence type="inferred from homology"/>
<dbReference type="Proteomes" id="UP000245768">
    <property type="component" value="Unassembled WGS sequence"/>
</dbReference>
<comment type="function">
    <text evidence="6">Required for efficient N-glycosylation. Necessary for maintaining optimal levels of dolichol-linked oligosaccharides. Hydrolyzes dolichyl pyrophosphate at a very high rate and dolichyl monophosphate at a much lower rate. Does not act on phosphatidate.</text>
</comment>
<dbReference type="SUPFAM" id="SSF53927">
    <property type="entry name" value="Cytidine deaminase-like"/>
    <property type="match status" value="1"/>
</dbReference>
<evidence type="ECO:0000313" key="10">
    <source>
        <dbReference type="Proteomes" id="UP000245768"/>
    </source>
</evidence>
<dbReference type="GO" id="GO:0047874">
    <property type="term" value="F:dolichyldiphosphatase activity"/>
    <property type="evidence" value="ECO:0007669"/>
    <property type="project" value="UniProtKB-UniRule"/>
</dbReference>
<feature type="region of interest" description="Disordered" evidence="7">
    <location>
        <begin position="486"/>
        <end position="529"/>
    </location>
</feature>
<feature type="domain" description="CMP/dCMP-type deaminase" evidence="8">
    <location>
        <begin position="282"/>
        <end position="422"/>
    </location>
</feature>
<dbReference type="PANTHER" id="PTHR11247:SF1">
    <property type="entry name" value="DOLICHYLDIPHOSPHATASE 1"/>
    <property type="match status" value="1"/>
</dbReference>
<sequence>MGSALLGLVQGVFSSDHVGSLDPGQFTSLALTHVQYDARHSLSATLALVTLAPLFLLSSYVTLLLFRRELSILVGLAGQLANEALNWVLKRSFRHPRPTSFLGTGYAMPSSHAQFMGYFAAFWLLHLFTFRPGMAKDRCWSLIWVLRRFEHTVVVGLIVSLSAAVAYSRYHLSYHTPLQIIVGAALGFAFGIAWYHVFETLSRRRNLFSTAYKGGPKTVRQVILEHPLVTALRIRDSWAVWDDGGVENEYGLWKRDYDFLNRFEVSRRYALGNDATTSPNDGIHLERMLLALEFASRCDPTTTAFSVGCVIARSSSNGSMQRDDGGTRGIFTTGYSRETPGNTHAEEVALERLALRCVQVQKKATREPDNFLDLDLYTTMEPCSSRLSKKPPCVERILEFNRDKYRFRAPAGHNVTLRIARVFQGVKEPDDFVKCEGTRILRDNGIAVYTVEGPTKLVYDGASPSQLTLHPGWLEREALRLAKKGQKDQAVAVPDEMRAWQEPGWRQAEPATRSSTSWPWTRDEARKRR</sequence>
<dbReference type="RefSeq" id="XP_025378387.1">
    <property type="nucleotide sequence ID" value="XM_025524763.1"/>
</dbReference>
<keyword evidence="6" id="KW-0256">Endoplasmic reticulum</keyword>
<dbReference type="InterPro" id="IPR016193">
    <property type="entry name" value="Cytidine_deaminase-like"/>
</dbReference>
<keyword evidence="3 6" id="KW-0378">Hydrolase</keyword>